<dbReference type="SMART" id="SM00671">
    <property type="entry name" value="SEL1"/>
    <property type="match status" value="4"/>
</dbReference>
<organism evidence="1">
    <name type="scientific">marine metagenome</name>
    <dbReference type="NCBI Taxonomy" id="408172"/>
    <lineage>
        <taxon>unclassified sequences</taxon>
        <taxon>metagenomes</taxon>
        <taxon>ecological metagenomes</taxon>
    </lineage>
</organism>
<reference evidence="1" key="1">
    <citation type="submission" date="2018-05" db="EMBL/GenBank/DDBJ databases">
        <authorList>
            <person name="Lanie J.A."/>
            <person name="Ng W.-L."/>
            <person name="Kazmierczak K.M."/>
            <person name="Andrzejewski T.M."/>
            <person name="Davidsen T.M."/>
            <person name="Wayne K.J."/>
            <person name="Tettelin H."/>
            <person name="Glass J.I."/>
            <person name="Rusch D."/>
            <person name="Podicherti R."/>
            <person name="Tsui H.-C.T."/>
            <person name="Winkler M.E."/>
        </authorList>
    </citation>
    <scope>NUCLEOTIDE SEQUENCE</scope>
</reference>
<dbReference type="SUPFAM" id="SSF81901">
    <property type="entry name" value="HCP-like"/>
    <property type="match status" value="1"/>
</dbReference>
<dbReference type="PANTHER" id="PTHR11102:SF160">
    <property type="entry name" value="ERAD-ASSOCIATED E3 UBIQUITIN-PROTEIN LIGASE COMPONENT HRD3"/>
    <property type="match status" value="1"/>
</dbReference>
<proteinExistence type="predicted"/>
<dbReference type="EMBL" id="UINC01225021">
    <property type="protein sequence ID" value="SVE54891.1"/>
    <property type="molecule type" value="Genomic_DNA"/>
</dbReference>
<feature type="non-terminal residue" evidence="1">
    <location>
        <position position="1"/>
    </location>
</feature>
<protein>
    <recommendedName>
        <fullName evidence="2">Sel1 repeat family protein</fullName>
    </recommendedName>
</protein>
<dbReference type="InterPro" id="IPR011990">
    <property type="entry name" value="TPR-like_helical_dom_sf"/>
</dbReference>
<evidence type="ECO:0008006" key="2">
    <source>
        <dbReference type="Google" id="ProtNLM"/>
    </source>
</evidence>
<evidence type="ECO:0000313" key="1">
    <source>
        <dbReference type="EMBL" id="SVE54891.1"/>
    </source>
</evidence>
<gene>
    <name evidence="1" type="ORF">METZ01_LOCUS507745</name>
</gene>
<dbReference type="Gene3D" id="1.25.40.10">
    <property type="entry name" value="Tetratricopeptide repeat domain"/>
    <property type="match status" value="1"/>
</dbReference>
<dbReference type="InterPro" id="IPR006597">
    <property type="entry name" value="Sel1-like"/>
</dbReference>
<accession>A0A383EDU1</accession>
<dbReference type="InterPro" id="IPR050767">
    <property type="entry name" value="Sel1_AlgK"/>
</dbReference>
<dbReference type="Pfam" id="PF08238">
    <property type="entry name" value="Sel1"/>
    <property type="match status" value="4"/>
</dbReference>
<dbReference type="PANTHER" id="PTHR11102">
    <property type="entry name" value="SEL-1-LIKE PROTEIN"/>
    <property type="match status" value="1"/>
</dbReference>
<name>A0A383EDU1_9ZZZZ</name>
<dbReference type="AlphaFoldDB" id="A0A383EDU1"/>
<sequence length="201" mass="21690">AKEWYQKAAAQDHAGAQNNLAAVLEEADAMEEAGPLYMKAAKGGSANGCYNLARLIETGSGGLGEADPKAAFEEFAKAARMGYGPAQNNLGLMYQTGAGVKANLEESVRWYQHAANQGNLDAQFNLGLMTLKGEGGLKADKVKAFVLWGRAAMKAHPQATENLAALANELTEDEKNQGRVEVREWTQNQKVLQYFVIREGN</sequence>